<proteinExistence type="predicted"/>
<keyword evidence="16" id="KW-0482">Metalloprotease</keyword>
<dbReference type="KEGG" id="muo:115481911"/>
<name>A0A6P7ZVI6_9AMPH</name>
<evidence type="ECO:0000259" key="12">
    <source>
        <dbReference type="PROSITE" id="PS50026"/>
    </source>
</evidence>
<dbReference type="InParanoid" id="A0A6P7ZVI6"/>
<organism evidence="15 16">
    <name type="scientific">Microcaecilia unicolor</name>
    <dbReference type="NCBI Taxonomy" id="1415580"/>
    <lineage>
        <taxon>Eukaryota</taxon>
        <taxon>Metazoa</taxon>
        <taxon>Chordata</taxon>
        <taxon>Craniata</taxon>
        <taxon>Vertebrata</taxon>
        <taxon>Euteleostomi</taxon>
        <taxon>Amphibia</taxon>
        <taxon>Gymnophiona</taxon>
        <taxon>Siphonopidae</taxon>
        <taxon>Microcaecilia</taxon>
    </lineage>
</organism>
<dbReference type="GeneID" id="115481911"/>
<dbReference type="SMART" id="SM00608">
    <property type="entry name" value="ACR"/>
    <property type="match status" value="1"/>
</dbReference>
<dbReference type="PRINTS" id="PR00289">
    <property type="entry name" value="DISINTEGRIN"/>
</dbReference>
<dbReference type="SUPFAM" id="SSF57552">
    <property type="entry name" value="Blood coagulation inhibitor (disintegrin)"/>
    <property type="match status" value="1"/>
</dbReference>
<keyword evidence="16" id="KW-0378">Hydrolase</keyword>
<evidence type="ECO:0000256" key="11">
    <source>
        <dbReference type="PROSITE-ProRule" id="PRU00076"/>
    </source>
</evidence>
<dbReference type="SMART" id="SM00050">
    <property type="entry name" value="DISIN"/>
    <property type="match status" value="1"/>
</dbReference>
<dbReference type="InterPro" id="IPR013111">
    <property type="entry name" value="EGF_extracell"/>
</dbReference>
<evidence type="ECO:0000256" key="4">
    <source>
        <dbReference type="ARBA" id="ARBA00022729"/>
    </source>
</evidence>
<accession>A0A6P7ZVI6</accession>
<evidence type="ECO:0000256" key="8">
    <source>
        <dbReference type="ARBA" id="ARBA00023180"/>
    </source>
</evidence>
<protein>
    <submittedName>
        <fullName evidence="16">Disintegrin and metalloproteinase domain-containing protein 11 isoform X1</fullName>
    </submittedName>
</protein>
<evidence type="ECO:0000313" key="15">
    <source>
        <dbReference type="Proteomes" id="UP000515156"/>
    </source>
</evidence>
<keyword evidence="2" id="KW-0165">Cleavage on pair of basic residues</keyword>
<feature type="domain" description="Peptidase M12B" evidence="14">
    <location>
        <begin position="242"/>
        <end position="441"/>
    </location>
</feature>
<dbReference type="CDD" id="cd04269">
    <property type="entry name" value="ZnMc_adamalysin_II_like"/>
    <property type="match status" value="1"/>
</dbReference>
<dbReference type="GO" id="GO:0004222">
    <property type="term" value="F:metalloendopeptidase activity"/>
    <property type="evidence" value="ECO:0007669"/>
    <property type="project" value="InterPro"/>
</dbReference>
<evidence type="ECO:0000259" key="14">
    <source>
        <dbReference type="PROSITE" id="PS50215"/>
    </source>
</evidence>
<keyword evidence="6" id="KW-0472">Membrane</keyword>
<keyword evidence="15" id="KW-1185">Reference proteome</keyword>
<dbReference type="AlphaFoldDB" id="A0A6P7ZVI6"/>
<evidence type="ECO:0000256" key="1">
    <source>
        <dbReference type="ARBA" id="ARBA00022536"/>
    </source>
</evidence>
<dbReference type="Gene3D" id="4.10.70.10">
    <property type="entry name" value="Disintegrin domain"/>
    <property type="match status" value="1"/>
</dbReference>
<dbReference type="Pfam" id="PF07974">
    <property type="entry name" value="EGF_2"/>
    <property type="match status" value="1"/>
</dbReference>
<evidence type="ECO:0000256" key="6">
    <source>
        <dbReference type="ARBA" id="ARBA00023136"/>
    </source>
</evidence>
<feature type="domain" description="EGF-like" evidence="12">
    <location>
        <begin position="677"/>
        <end position="714"/>
    </location>
</feature>
<dbReference type="GO" id="GO:0006508">
    <property type="term" value="P:proteolysis"/>
    <property type="evidence" value="ECO:0007669"/>
    <property type="project" value="InterPro"/>
</dbReference>
<keyword evidence="3" id="KW-0812">Transmembrane</keyword>
<dbReference type="InterPro" id="IPR001762">
    <property type="entry name" value="Disintegrin_dom"/>
</dbReference>
<dbReference type="InterPro" id="IPR001590">
    <property type="entry name" value="Peptidase_M12B"/>
</dbReference>
<sequence length="779" mass="86963">MSPMQSWVLTAFIYFIPHSGFTKADMQAGAWKWDSPNTRWDKSAVASEITHPSRLVGQNSGGEVQKHQLDTRVRNDEPQGGPSVHLAQVSFVIHAFGSAFILDLKLNHHLLSSRYMERHYERDGNVMHTSGVAEEHCYYQGKIRGNAGSVVALSSCLGLYGVFSDGYYMYIIEPQTTENQELQQEPHPHLIHRTPALHLSQGCTEQGCMFHGMDQNTTSSIPKLRRKRQVQRVQHTVQTELKYIELMVVNDHQLFEQLRQSVILTSNFAKSVVNLADAIYREQLNTRIVLVAMETWASADRIRTEDDPLLTLSRFMKYRRESLQEPSDAVHLFSGRTFQSSRSGTAYFGGICSVARGGGVIEYGNVGAMAITLAQTLGQNVGMMWNKQRTSAGDCKCPDSWLGCIMEDTGYYLPQKFSRCSIDEFNHFLQDGGGWCLFDKPVKLLDSPECGNGFVEAGEECDCGSIMECTRQPGGRCCKKCTLTYDAMCSDGLCCKGCKYEPRGTTCRESVNECDVPEMCPGDSSQCPSNVHKLDGYSCENEQGRCYGGRCKTRDRQCNALWGRASADRFCYEKLNIEGTEKGNCGGDGQNWIQCNKQDVLCGYLLCSNITGTPKIGDLSGEITSMTFYHQSKYVDCRGGQVLLVDGSNLGYVDDGTPCGPNMMCLNHRCLPMIAFNFSSCPSSWDGRICYNHGVCSNEGKCICNSEWTGKDCSIYDPLPQPAPTREIEKYKETFGEEGLEGVNCVPSTLNGSLWVRKCLNDCKKTKFKKKQQTIKNQN</sequence>
<comment type="caution">
    <text evidence="11">Lacks conserved residue(s) required for the propagation of feature annotation.</text>
</comment>
<dbReference type="PANTHER" id="PTHR11905:SF114">
    <property type="entry name" value="DISINTEGRIN AND METALLOPROTEINASE DOMAIN-CONTAINING PROTEIN 11"/>
    <property type="match status" value="1"/>
</dbReference>
<evidence type="ECO:0000313" key="16">
    <source>
        <dbReference type="RefSeq" id="XP_030077230.1"/>
    </source>
</evidence>
<keyword evidence="4" id="KW-0732">Signal</keyword>
<dbReference type="Pfam" id="PF08516">
    <property type="entry name" value="ADAM_CR"/>
    <property type="match status" value="1"/>
</dbReference>
<dbReference type="CTD" id="4185"/>
<dbReference type="FunFam" id="4.10.70.10:FF:000001">
    <property type="entry name" value="Disintegrin and metalloproteinase domain-containing protein 22"/>
    <property type="match status" value="1"/>
</dbReference>
<dbReference type="InterPro" id="IPR006586">
    <property type="entry name" value="ADAM_Cys-rich"/>
</dbReference>
<dbReference type="Pfam" id="PF00200">
    <property type="entry name" value="Disintegrin"/>
    <property type="match status" value="1"/>
</dbReference>
<dbReference type="PROSITE" id="PS00022">
    <property type="entry name" value="EGF_1"/>
    <property type="match status" value="1"/>
</dbReference>
<keyword evidence="5" id="KW-1133">Transmembrane helix</keyword>
<dbReference type="FunFam" id="3.40.390.10:FF:000014">
    <property type="entry name" value="disintegrin and metalloproteinase domain-containing protein 11"/>
    <property type="match status" value="1"/>
</dbReference>
<dbReference type="PROSITE" id="PS50214">
    <property type="entry name" value="DISINTEGRIN_2"/>
    <property type="match status" value="1"/>
</dbReference>
<dbReference type="InterPro" id="IPR034027">
    <property type="entry name" value="Reprolysin_adamalysin"/>
</dbReference>
<evidence type="ECO:0000256" key="7">
    <source>
        <dbReference type="ARBA" id="ARBA00023157"/>
    </source>
</evidence>
<keyword evidence="8" id="KW-0325">Glycoprotein</keyword>
<evidence type="ECO:0000256" key="3">
    <source>
        <dbReference type="ARBA" id="ARBA00022692"/>
    </source>
</evidence>
<feature type="domain" description="Disintegrin" evidence="13">
    <location>
        <begin position="447"/>
        <end position="535"/>
    </location>
</feature>
<dbReference type="InterPro" id="IPR024079">
    <property type="entry name" value="MetalloPept_cat_dom_sf"/>
</dbReference>
<keyword evidence="16" id="KW-0645">Protease</keyword>
<evidence type="ECO:0000256" key="5">
    <source>
        <dbReference type="ARBA" id="ARBA00022989"/>
    </source>
</evidence>
<dbReference type="OrthoDB" id="5951731at2759"/>
<dbReference type="PROSITE" id="PS50215">
    <property type="entry name" value="ADAM_MEPRO"/>
    <property type="match status" value="1"/>
</dbReference>
<dbReference type="PANTHER" id="PTHR11905">
    <property type="entry name" value="ADAM A DISINTEGRIN AND METALLOPROTEASE DOMAIN"/>
    <property type="match status" value="1"/>
</dbReference>
<keyword evidence="7 11" id="KW-1015">Disulfide bond</keyword>
<evidence type="ECO:0000259" key="13">
    <source>
        <dbReference type="PROSITE" id="PS50214"/>
    </source>
</evidence>
<keyword evidence="1 11" id="KW-0245">EGF-like domain</keyword>
<feature type="disulfide bond" evidence="10">
    <location>
        <begin position="507"/>
        <end position="527"/>
    </location>
</feature>
<dbReference type="InterPro" id="IPR000742">
    <property type="entry name" value="EGF"/>
</dbReference>
<dbReference type="InterPro" id="IPR036436">
    <property type="entry name" value="Disintegrin_dom_sf"/>
</dbReference>
<reference evidence="16" key="1">
    <citation type="submission" date="2025-08" db="UniProtKB">
        <authorList>
            <consortium name="RefSeq"/>
        </authorList>
    </citation>
    <scope>IDENTIFICATION</scope>
</reference>
<dbReference type="Gene3D" id="2.10.25.10">
    <property type="entry name" value="Laminin"/>
    <property type="match status" value="1"/>
</dbReference>
<dbReference type="Pfam" id="PF01562">
    <property type="entry name" value="Pep_M12B_propep"/>
    <property type="match status" value="1"/>
</dbReference>
<feature type="disulfide bond" evidence="11">
    <location>
        <begin position="704"/>
        <end position="713"/>
    </location>
</feature>
<gene>
    <name evidence="16" type="primary">ADAM11</name>
</gene>
<dbReference type="SUPFAM" id="SSF55486">
    <property type="entry name" value="Metalloproteases ('zincins'), catalytic domain"/>
    <property type="match status" value="1"/>
</dbReference>
<dbReference type="FunCoup" id="A0A6P7ZVI6">
    <property type="interactions" value="170"/>
</dbReference>
<dbReference type="Proteomes" id="UP000515156">
    <property type="component" value="Chromosome 12"/>
</dbReference>
<dbReference type="RefSeq" id="XP_030077230.1">
    <property type="nucleotide sequence ID" value="XM_030221370.1"/>
</dbReference>
<dbReference type="GO" id="GO:0005886">
    <property type="term" value="C:plasma membrane"/>
    <property type="evidence" value="ECO:0007669"/>
    <property type="project" value="UniProtKB-ARBA"/>
</dbReference>
<dbReference type="GO" id="GO:0012505">
    <property type="term" value="C:endomembrane system"/>
    <property type="evidence" value="ECO:0007669"/>
    <property type="project" value="UniProtKB-SubCell"/>
</dbReference>
<dbReference type="Pfam" id="PF01421">
    <property type="entry name" value="Reprolysin"/>
    <property type="match status" value="1"/>
</dbReference>
<dbReference type="PROSITE" id="PS50026">
    <property type="entry name" value="EGF_3"/>
    <property type="match status" value="1"/>
</dbReference>
<evidence type="ECO:0000256" key="10">
    <source>
        <dbReference type="PROSITE-ProRule" id="PRU00068"/>
    </source>
</evidence>
<evidence type="ECO:0000256" key="2">
    <source>
        <dbReference type="ARBA" id="ARBA00022685"/>
    </source>
</evidence>
<dbReference type="InterPro" id="IPR002870">
    <property type="entry name" value="Peptidase_M12B_N"/>
</dbReference>
<dbReference type="Gene3D" id="3.40.390.10">
    <property type="entry name" value="Collagenase (Catalytic Domain)"/>
    <property type="match status" value="1"/>
</dbReference>
<evidence type="ECO:0000256" key="9">
    <source>
        <dbReference type="ARBA" id="ARBA00046288"/>
    </source>
</evidence>
<comment type="subcellular location">
    <subcellularLocation>
        <location evidence="9">Endomembrane system</location>
        <topology evidence="9">Single-pass type I membrane protein</topology>
    </subcellularLocation>
</comment>